<dbReference type="EMBL" id="CP000653">
    <property type="protein sequence ID" value="ABP62597.1"/>
    <property type="molecule type" value="Genomic_DNA"/>
</dbReference>
<dbReference type="Proteomes" id="UP000000230">
    <property type="component" value="Chromosome"/>
</dbReference>
<gene>
    <name evidence="1" type="ordered locus">Ent638_3942</name>
</gene>
<organism evidence="1 2">
    <name type="scientific">Enterobacter sp. (strain 638)</name>
    <dbReference type="NCBI Taxonomy" id="399742"/>
    <lineage>
        <taxon>Bacteria</taxon>
        <taxon>Pseudomonadati</taxon>
        <taxon>Pseudomonadota</taxon>
        <taxon>Gammaproteobacteria</taxon>
        <taxon>Enterobacterales</taxon>
        <taxon>Enterobacteriaceae</taxon>
        <taxon>Enterobacter</taxon>
    </lineage>
</organism>
<accession>A0A9J9GJF9</accession>
<dbReference type="AlphaFoldDB" id="A0A9J9GJF9"/>
<protein>
    <recommendedName>
        <fullName evidence="3">Cellulose biosynthesis protein BcsO</fullName>
    </recommendedName>
</protein>
<evidence type="ECO:0000313" key="2">
    <source>
        <dbReference type="Proteomes" id="UP000000230"/>
    </source>
</evidence>
<proteinExistence type="predicted"/>
<sequence length="174" mass="18564">MSITMNHYDDLQRFKDKTRNQALDFKDFSGQNQVSEQGSWAILNQLLPATETNALAAGGHVSLSVPQPVTPEAFALTDAAFVPDRVVIETVSHDAPSILHDVAEQLAVTLDTVSAAPAPAPAPAPDSTRAVMPAPAPAEVNFSRLFAPATNTPKPTAEKNQPLNSLLERIATCR</sequence>
<name>A0A9J9GJF9_ENT38</name>
<dbReference type="Pfam" id="PF17037">
    <property type="entry name" value="CBP_BcsO"/>
    <property type="match status" value="1"/>
</dbReference>
<evidence type="ECO:0008006" key="3">
    <source>
        <dbReference type="Google" id="ProtNLM"/>
    </source>
</evidence>
<reference evidence="2" key="1">
    <citation type="journal article" date="2010" name="PLoS Genet.">
        <title>Genome sequence of the plant growth promoting endophytic bacterium Enterobacter sp. 638.</title>
        <authorList>
            <person name="Taghavi S."/>
            <person name="van der Lelie D."/>
            <person name="Hoffman A."/>
            <person name="Zhang Y.B."/>
            <person name="Walla M.D."/>
            <person name="Vangronsveld J."/>
            <person name="Newman L."/>
            <person name="Monchy S."/>
        </authorList>
    </citation>
    <scope>NUCLEOTIDE SEQUENCE [LARGE SCALE GENOMIC DNA]</scope>
    <source>
        <strain evidence="2">638</strain>
    </source>
</reference>
<dbReference type="KEGG" id="ent:Ent638_3942"/>
<dbReference type="InterPro" id="IPR031484">
    <property type="entry name" value="CBP_BcsO"/>
</dbReference>
<evidence type="ECO:0000313" key="1">
    <source>
        <dbReference type="EMBL" id="ABP62597.1"/>
    </source>
</evidence>
<keyword evidence="2" id="KW-1185">Reference proteome</keyword>